<dbReference type="AlphaFoldDB" id="A0A1W2BMQ7"/>
<dbReference type="STRING" id="475255.SAMN04488101_102634"/>
<dbReference type="Proteomes" id="UP000192678">
    <property type="component" value="Unassembled WGS sequence"/>
</dbReference>
<reference evidence="7 8" key="1">
    <citation type="submission" date="2017-04" db="EMBL/GenBank/DDBJ databases">
        <authorList>
            <person name="Afonso C.L."/>
            <person name="Miller P.J."/>
            <person name="Scott M.A."/>
            <person name="Spackman E."/>
            <person name="Goraichik I."/>
            <person name="Dimitrov K.M."/>
            <person name="Suarez D.L."/>
            <person name="Swayne D.E."/>
        </authorList>
    </citation>
    <scope>NUCLEOTIDE SEQUENCE [LARGE SCALE GENOMIC DNA]</scope>
    <source>
        <strain evidence="7 8">DSM 19625</strain>
    </source>
</reference>
<dbReference type="GO" id="GO:0003735">
    <property type="term" value="F:structural constituent of ribosome"/>
    <property type="evidence" value="ECO:0007669"/>
    <property type="project" value="InterPro"/>
</dbReference>
<dbReference type="Gene3D" id="2.30.30.790">
    <property type="match status" value="1"/>
</dbReference>
<keyword evidence="2 5" id="KW-0689">Ribosomal protein</keyword>
<dbReference type="PRINTS" id="PR00061">
    <property type="entry name" value="RIBOSOMALL19"/>
</dbReference>
<dbReference type="InterPro" id="IPR008991">
    <property type="entry name" value="Translation_prot_SH3-like_sf"/>
</dbReference>
<proteinExistence type="inferred from homology"/>
<dbReference type="Pfam" id="PF01245">
    <property type="entry name" value="Ribosomal_L19"/>
    <property type="match status" value="1"/>
</dbReference>
<dbReference type="GO" id="GO:0022625">
    <property type="term" value="C:cytosolic large ribosomal subunit"/>
    <property type="evidence" value="ECO:0007669"/>
    <property type="project" value="TreeGrafter"/>
</dbReference>
<dbReference type="PANTHER" id="PTHR15680:SF9">
    <property type="entry name" value="LARGE RIBOSOMAL SUBUNIT PROTEIN BL19M"/>
    <property type="match status" value="1"/>
</dbReference>
<sequence>MDLVKFVEEQVIAKNDFPAFKSGDTVSVHYKIREGNKERIQIYQGVVLQRNSVGASETFTVRKMSNGVGVERIFPINSPNIAKIEVNSHGKVRRAKLFYLRELTGKAARIKSKRV</sequence>
<evidence type="ECO:0000256" key="5">
    <source>
        <dbReference type="HAMAP-Rule" id="MF_00402"/>
    </source>
</evidence>
<accession>A0A1W2BMQ7</accession>
<dbReference type="NCBIfam" id="TIGR01024">
    <property type="entry name" value="rplS_bact"/>
    <property type="match status" value="1"/>
</dbReference>
<evidence type="ECO:0000256" key="1">
    <source>
        <dbReference type="ARBA" id="ARBA00005781"/>
    </source>
</evidence>
<evidence type="ECO:0000313" key="8">
    <source>
        <dbReference type="Proteomes" id="UP000192678"/>
    </source>
</evidence>
<dbReference type="SUPFAM" id="SSF50104">
    <property type="entry name" value="Translation proteins SH3-like domain"/>
    <property type="match status" value="1"/>
</dbReference>
<evidence type="ECO:0000256" key="6">
    <source>
        <dbReference type="RuleBase" id="RU000559"/>
    </source>
</evidence>
<dbReference type="FunFam" id="2.30.30.790:FF:000001">
    <property type="entry name" value="50S ribosomal protein L19"/>
    <property type="match status" value="1"/>
</dbReference>
<gene>
    <name evidence="5" type="primary">rplS</name>
    <name evidence="7" type="ORF">SAMN04488101_102634</name>
</gene>
<dbReference type="OrthoDB" id="9803541at2"/>
<dbReference type="GO" id="GO:0006412">
    <property type="term" value="P:translation"/>
    <property type="evidence" value="ECO:0007669"/>
    <property type="project" value="UniProtKB-UniRule"/>
</dbReference>
<protein>
    <recommendedName>
        <fullName evidence="4 5">Large ribosomal subunit protein bL19</fullName>
    </recommendedName>
</protein>
<evidence type="ECO:0000313" key="7">
    <source>
        <dbReference type="EMBL" id="SMC74167.1"/>
    </source>
</evidence>
<dbReference type="InterPro" id="IPR038657">
    <property type="entry name" value="Ribosomal_bL19_sf"/>
</dbReference>
<evidence type="ECO:0000256" key="3">
    <source>
        <dbReference type="ARBA" id="ARBA00023274"/>
    </source>
</evidence>
<dbReference type="PROSITE" id="PS01015">
    <property type="entry name" value="RIBOSOMAL_L19"/>
    <property type="match status" value="1"/>
</dbReference>
<name>A0A1W2BMQ7_9SPHI</name>
<dbReference type="RefSeq" id="WP_084288604.1">
    <property type="nucleotide sequence ID" value="NZ_FWYB01000002.1"/>
</dbReference>
<evidence type="ECO:0000256" key="4">
    <source>
        <dbReference type="ARBA" id="ARBA00035171"/>
    </source>
</evidence>
<dbReference type="HAMAP" id="MF_00402">
    <property type="entry name" value="Ribosomal_bL19"/>
    <property type="match status" value="1"/>
</dbReference>
<keyword evidence="3 5" id="KW-0687">Ribonucleoprotein</keyword>
<dbReference type="PIRSF" id="PIRSF002191">
    <property type="entry name" value="Ribosomal_L19"/>
    <property type="match status" value="1"/>
</dbReference>
<comment type="function">
    <text evidence="5 6">This protein is located at the 30S-50S ribosomal subunit interface and may play a role in the structure and function of the aminoacyl-tRNA binding site.</text>
</comment>
<comment type="similarity">
    <text evidence="1 5 6">Belongs to the bacterial ribosomal protein bL19 family.</text>
</comment>
<keyword evidence="8" id="KW-1185">Reference proteome</keyword>
<dbReference type="InterPro" id="IPR018257">
    <property type="entry name" value="Ribosomal_bL19_CS"/>
</dbReference>
<dbReference type="PANTHER" id="PTHR15680">
    <property type="entry name" value="RIBOSOMAL PROTEIN L19"/>
    <property type="match status" value="1"/>
</dbReference>
<evidence type="ECO:0000256" key="2">
    <source>
        <dbReference type="ARBA" id="ARBA00022980"/>
    </source>
</evidence>
<organism evidence="7 8">
    <name type="scientific">Pedobacter nyackensis</name>
    <dbReference type="NCBI Taxonomy" id="475255"/>
    <lineage>
        <taxon>Bacteria</taxon>
        <taxon>Pseudomonadati</taxon>
        <taxon>Bacteroidota</taxon>
        <taxon>Sphingobacteriia</taxon>
        <taxon>Sphingobacteriales</taxon>
        <taxon>Sphingobacteriaceae</taxon>
        <taxon>Pedobacter</taxon>
    </lineage>
</organism>
<dbReference type="InterPro" id="IPR001857">
    <property type="entry name" value="Ribosomal_bL19"/>
</dbReference>
<dbReference type="EMBL" id="FWYB01000002">
    <property type="protein sequence ID" value="SMC74167.1"/>
    <property type="molecule type" value="Genomic_DNA"/>
</dbReference>